<evidence type="ECO:0000256" key="1">
    <source>
        <dbReference type="SAM" id="SignalP"/>
    </source>
</evidence>
<evidence type="ECO:0000313" key="3">
    <source>
        <dbReference type="Proteomes" id="UP000028582"/>
    </source>
</evidence>
<evidence type="ECO:0000313" key="2">
    <source>
        <dbReference type="EMBL" id="ETO60065.1"/>
    </source>
</evidence>
<dbReference type="Proteomes" id="UP000028582">
    <property type="component" value="Unassembled WGS sequence"/>
</dbReference>
<comment type="caution">
    <text evidence="2">The sequence shown here is derived from an EMBL/GenBank/DDBJ whole genome shotgun (WGS) entry which is preliminary data.</text>
</comment>
<feature type="chain" id="PRO_5001752528" description="RxLR effector protein" evidence="1">
    <location>
        <begin position="21"/>
        <end position="104"/>
    </location>
</feature>
<dbReference type="OrthoDB" id="116009at2759"/>
<protein>
    <recommendedName>
        <fullName evidence="4">RxLR effector protein</fullName>
    </recommendedName>
</protein>
<evidence type="ECO:0008006" key="4">
    <source>
        <dbReference type="Google" id="ProtNLM"/>
    </source>
</evidence>
<organism evidence="2 3">
    <name type="scientific">Phytophthora nicotianae P1976</name>
    <dbReference type="NCBI Taxonomy" id="1317066"/>
    <lineage>
        <taxon>Eukaryota</taxon>
        <taxon>Sar</taxon>
        <taxon>Stramenopiles</taxon>
        <taxon>Oomycota</taxon>
        <taxon>Peronosporomycetes</taxon>
        <taxon>Peronosporales</taxon>
        <taxon>Peronosporaceae</taxon>
        <taxon>Phytophthora</taxon>
    </lineage>
</organism>
<dbReference type="EMBL" id="ANJA01004008">
    <property type="protein sequence ID" value="ETO60065.1"/>
    <property type="molecule type" value="Genomic_DNA"/>
</dbReference>
<keyword evidence="1" id="KW-0732">Signal</keyword>
<accession>A0A080Z0A4</accession>
<name>A0A080Z0A4_PHYNI</name>
<dbReference type="AlphaFoldDB" id="A0A080Z0A4"/>
<reference evidence="2 3" key="1">
    <citation type="submission" date="2013-11" db="EMBL/GenBank/DDBJ databases">
        <title>The Genome Sequence of Phytophthora parasitica P1976.</title>
        <authorList>
            <consortium name="The Broad Institute Genomics Platform"/>
            <person name="Russ C."/>
            <person name="Tyler B."/>
            <person name="Panabieres F."/>
            <person name="Shan W."/>
            <person name="Tripathy S."/>
            <person name="Grunwald N."/>
            <person name="Machado M."/>
            <person name="Johnson C.S."/>
            <person name="Walker B."/>
            <person name="Young S."/>
            <person name="Zeng Q."/>
            <person name="Gargeya S."/>
            <person name="Fitzgerald M."/>
            <person name="Haas B."/>
            <person name="Abouelleil A."/>
            <person name="Allen A.W."/>
            <person name="Alvarado L."/>
            <person name="Arachchi H.M."/>
            <person name="Berlin A.M."/>
            <person name="Chapman S.B."/>
            <person name="Gainer-Dewar J."/>
            <person name="Goldberg J."/>
            <person name="Griggs A."/>
            <person name="Gujja S."/>
            <person name="Hansen M."/>
            <person name="Howarth C."/>
            <person name="Imamovic A."/>
            <person name="Ireland A."/>
            <person name="Larimer J."/>
            <person name="McCowan C."/>
            <person name="Murphy C."/>
            <person name="Pearson M."/>
            <person name="Poon T.W."/>
            <person name="Priest M."/>
            <person name="Roberts A."/>
            <person name="Saif S."/>
            <person name="Shea T."/>
            <person name="Sisk P."/>
            <person name="Sykes S."/>
            <person name="Wortman J."/>
            <person name="Nusbaum C."/>
            <person name="Birren B."/>
        </authorList>
    </citation>
    <scope>NUCLEOTIDE SEQUENCE [LARGE SCALE GENOMIC DNA]</scope>
    <source>
        <strain evidence="2 3">P1976</strain>
    </source>
</reference>
<sequence>MKLTVMLTVLSVIATPFASAEPPRRQLRRESALSPPLRKILLDESKTSGNLHQLQDETGVNKVIGHAASALLITPVTGWIGLTLPSLPDPVPGRVETQRRRRFP</sequence>
<gene>
    <name evidence="2" type="ORF">F444_21676</name>
</gene>
<feature type="signal peptide" evidence="1">
    <location>
        <begin position="1"/>
        <end position="20"/>
    </location>
</feature>
<proteinExistence type="predicted"/>